<dbReference type="PANTHER" id="PTHR42942:SF1">
    <property type="entry name" value="ALKYLTRANSFERASE-LIKE PROTEIN 1"/>
    <property type="match status" value="1"/>
</dbReference>
<dbReference type="SUPFAM" id="SSF46767">
    <property type="entry name" value="Methylated DNA-protein cysteine methyltransferase, C-terminal domain"/>
    <property type="match status" value="1"/>
</dbReference>
<evidence type="ECO:0000259" key="2">
    <source>
        <dbReference type="Pfam" id="PF01035"/>
    </source>
</evidence>
<proteinExistence type="predicted"/>
<organism evidence="3 4">
    <name type="scientific">Vibrio zhugei</name>
    <dbReference type="NCBI Taxonomy" id="2479546"/>
    <lineage>
        <taxon>Bacteria</taxon>
        <taxon>Pseudomonadati</taxon>
        <taxon>Pseudomonadota</taxon>
        <taxon>Gammaproteobacteria</taxon>
        <taxon>Vibrionales</taxon>
        <taxon>Vibrionaceae</taxon>
        <taxon>Vibrio</taxon>
    </lineage>
</organism>
<dbReference type="Proteomes" id="UP001595384">
    <property type="component" value="Unassembled WGS sequence"/>
</dbReference>
<sequence length="117" mass="13045">MDQFRAQIFLVIARIPQSSIATYGDIARMAGYPGYARHVGTALKKLPQGSQLPWHRVINSQGQISLKGADLVRQREQLLAEGIEVTEAGRVSLARYRWDPTLSAESYSFPNNSDIID</sequence>
<dbReference type="PANTHER" id="PTHR42942">
    <property type="entry name" value="6-O-METHYLGUANINE DNA METHYLTRANSFERASE"/>
    <property type="match status" value="1"/>
</dbReference>
<dbReference type="EMBL" id="JBHRSE010000047">
    <property type="protein sequence ID" value="MFC3023650.1"/>
    <property type="molecule type" value="Genomic_DNA"/>
</dbReference>
<evidence type="ECO:0000313" key="4">
    <source>
        <dbReference type="Proteomes" id="UP001595384"/>
    </source>
</evidence>
<dbReference type="InterPro" id="IPR036217">
    <property type="entry name" value="MethylDNA_cys_MeTrfase_DNAb"/>
</dbReference>
<dbReference type="InterPro" id="IPR014048">
    <property type="entry name" value="MethylDNA_cys_MeTrfase_DNA-bd"/>
</dbReference>
<dbReference type="InterPro" id="IPR036388">
    <property type="entry name" value="WH-like_DNA-bd_sf"/>
</dbReference>
<reference evidence="4" key="1">
    <citation type="journal article" date="2019" name="Int. J. Syst. Evol. Microbiol.">
        <title>The Global Catalogue of Microorganisms (GCM) 10K type strain sequencing project: providing services to taxonomists for standard genome sequencing and annotation.</title>
        <authorList>
            <consortium name="The Broad Institute Genomics Platform"/>
            <consortium name="The Broad Institute Genome Sequencing Center for Infectious Disease"/>
            <person name="Wu L."/>
            <person name="Ma J."/>
        </authorList>
    </citation>
    <scope>NUCLEOTIDE SEQUENCE [LARGE SCALE GENOMIC DNA]</scope>
    <source>
        <strain evidence="4">KCTC 62784</strain>
    </source>
</reference>
<keyword evidence="4" id="KW-1185">Reference proteome</keyword>
<accession>A0ABV7C6I6</accession>
<dbReference type="Gene3D" id="1.10.10.10">
    <property type="entry name" value="Winged helix-like DNA-binding domain superfamily/Winged helix DNA-binding domain"/>
    <property type="match status" value="1"/>
</dbReference>
<gene>
    <name evidence="3" type="ORF">ACFODT_07410</name>
</gene>
<dbReference type="InterPro" id="IPR052520">
    <property type="entry name" value="ATL_DNA_repair"/>
</dbReference>
<protein>
    <submittedName>
        <fullName evidence="3">MGMT family protein</fullName>
    </submittedName>
</protein>
<keyword evidence="1" id="KW-0227">DNA damage</keyword>
<feature type="domain" description="Methylated-DNA-[protein]-cysteine S-methyltransferase DNA binding" evidence="2">
    <location>
        <begin position="3"/>
        <end position="83"/>
    </location>
</feature>
<comment type="caution">
    <text evidence="3">The sequence shown here is derived from an EMBL/GenBank/DDBJ whole genome shotgun (WGS) entry which is preliminary data.</text>
</comment>
<dbReference type="RefSeq" id="WP_123017330.1">
    <property type="nucleotide sequence ID" value="NZ_AP024911.1"/>
</dbReference>
<evidence type="ECO:0000256" key="1">
    <source>
        <dbReference type="ARBA" id="ARBA00022763"/>
    </source>
</evidence>
<dbReference type="Pfam" id="PF01035">
    <property type="entry name" value="DNA_binding_1"/>
    <property type="match status" value="1"/>
</dbReference>
<dbReference type="CDD" id="cd06445">
    <property type="entry name" value="ATase"/>
    <property type="match status" value="1"/>
</dbReference>
<evidence type="ECO:0000313" key="3">
    <source>
        <dbReference type="EMBL" id="MFC3023650.1"/>
    </source>
</evidence>
<name>A0ABV7C6I6_9VIBR</name>